<sequence length="400" mass="45460">MEATIGQDLWKKDTIQNIKLAQAVVQRSDKFNELGRQLDPLPSLRDNCIQQSNAEIHSYMRSARAVVIKLRDNLLNTEEVIKSFLKSKEKLETALEHLRKDILLNEQCRSGRHLRPLKEQKKDGCDDLLAAEKKTLLKLKRILESKLSAVQQTLQYLDNARKRLKAVLSERNRVLDLICRDSASARILKAKNIDHQSLPAELEVNPLGPYTPEAAQAVAMATNAVQKSQALLRDVEFTIDETRAVQRDFHKSVNNGLTKKVAETVAMKQHLQLTSGENRMAIHRGNRWHYTTAITRGYTLGPVSASDLTTRERLDRPQVKCYQRHPGTHLKEAQHIIEGNHGLDASLQAVERNIGMLKLTEDRLKTDIHDKHRAAGIDSSIVRHRRRQANHRWVVGGLSC</sequence>
<evidence type="ECO:0000313" key="4">
    <source>
        <dbReference type="Proteomes" id="UP000594262"/>
    </source>
</evidence>
<protein>
    <recommendedName>
        <fullName evidence="5">Tektin</fullName>
    </recommendedName>
</protein>
<organism evidence="3 4">
    <name type="scientific">Clytia hemisphaerica</name>
    <dbReference type="NCBI Taxonomy" id="252671"/>
    <lineage>
        <taxon>Eukaryota</taxon>
        <taxon>Metazoa</taxon>
        <taxon>Cnidaria</taxon>
        <taxon>Hydrozoa</taxon>
        <taxon>Hydroidolina</taxon>
        <taxon>Leptothecata</taxon>
        <taxon>Obeliida</taxon>
        <taxon>Clytiidae</taxon>
        <taxon>Clytia</taxon>
    </lineage>
</organism>
<dbReference type="PANTHER" id="PTHR35081:SF1">
    <property type="entry name" value="COILED-COIL DOMAIN-CONTAINING PROTEIN 105"/>
    <property type="match status" value="1"/>
</dbReference>
<evidence type="ECO:0000313" key="3">
    <source>
        <dbReference type="EnsemblMetazoa" id="CLYHEMP022230.1"/>
    </source>
</evidence>
<dbReference type="EnsemblMetazoa" id="CLYHEMT022230.1">
    <property type="protein sequence ID" value="CLYHEMP022230.1"/>
    <property type="gene ID" value="CLYHEMG022230"/>
</dbReference>
<dbReference type="OrthoDB" id="9896158at2759"/>
<accession>A0A7M5XI03</accession>
<dbReference type="Proteomes" id="UP000594262">
    <property type="component" value="Unplaced"/>
</dbReference>
<dbReference type="GeneID" id="136803786"/>
<dbReference type="RefSeq" id="XP_066916613.1">
    <property type="nucleotide sequence ID" value="XM_067060512.1"/>
</dbReference>
<evidence type="ECO:0000256" key="1">
    <source>
        <dbReference type="ARBA" id="ARBA00004496"/>
    </source>
</evidence>
<keyword evidence="2" id="KW-0963">Cytoplasm</keyword>
<comment type="subcellular location">
    <subcellularLocation>
        <location evidence="1">Cytoplasm</location>
    </subcellularLocation>
</comment>
<dbReference type="GO" id="GO:0005737">
    <property type="term" value="C:cytoplasm"/>
    <property type="evidence" value="ECO:0007669"/>
    <property type="project" value="UniProtKB-SubCell"/>
</dbReference>
<name>A0A7M5XI03_9CNID</name>
<proteinExistence type="predicted"/>
<keyword evidence="4" id="KW-1185">Reference proteome</keyword>
<dbReference type="InterPro" id="IPR038949">
    <property type="entry name" value="TEKTL1"/>
</dbReference>
<dbReference type="PANTHER" id="PTHR35081">
    <property type="entry name" value="COILED-COIL DOMAIN-CONTAINING PROTEIN 105"/>
    <property type="match status" value="1"/>
</dbReference>
<dbReference type="AlphaFoldDB" id="A0A7M5XI03"/>
<dbReference type="GO" id="GO:0005929">
    <property type="term" value="C:cilium"/>
    <property type="evidence" value="ECO:0007669"/>
    <property type="project" value="UniProtKB-ARBA"/>
</dbReference>
<reference evidence="3" key="1">
    <citation type="submission" date="2021-01" db="UniProtKB">
        <authorList>
            <consortium name="EnsemblMetazoa"/>
        </authorList>
    </citation>
    <scope>IDENTIFICATION</scope>
</reference>
<evidence type="ECO:0008006" key="5">
    <source>
        <dbReference type="Google" id="ProtNLM"/>
    </source>
</evidence>
<evidence type="ECO:0000256" key="2">
    <source>
        <dbReference type="ARBA" id="ARBA00022490"/>
    </source>
</evidence>
<dbReference type="Pfam" id="PF03148">
    <property type="entry name" value="Tektin"/>
    <property type="match status" value="1"/>
</dbReference>
<dbReference type="InterPro" id="IPR048256">
    <property type="entry name" value="Tektin-like"/>
</dbReference>